<evidence type="ECO:0000256" key="5">
    <source>
        <dbReference type="ARBA" id="ARBA00023136"/>
    </source>
</evidence>
<dbReference type="SUPFAM" id="SSF103473">
    <property type="entry name" value="MFS general substrate transporter"/>
    <property type="match status" value="1"/>
</dbReference>
<feature type="transmembrane region" description="Helical" evidence="7">
    <location>
        <begin position="145"/>
        <end position="169"/>
    </location>
</feature>
<feature type="compositionally biased region" description="Polar residues" evidence="6">
    <location>
        <begin position="271"/>
        <end position="283"/>
    </location>
</feature>
<sequence length="517" mass="56661">MGKTSWASLPRKDQLFLLFLCRLFDFMQIATFQTVCYYQLKSFDLTLPETTLSWQTGIAIGAFTAAQICTSVLWGSCADKDWCGRKPVLLIGLFGTAISCLGSAFAQSFYQMVLFRVIGGLLNGTVGIVRTMLSEVIVEKRFQSRAFSLLSLSFNVASFLGPLVAGALSGPPEVDPTLQNSESRWLQRYPYALPSLVSAGTMFVLGVVVLNFTEETAKHLQPTGSMRAKIQSLIRGFGWQLGKPSGQEYSPLMQEASDDIADATEFREINSPISEDPSSSNRQPQRKPQQKSVSIWTFSFIMTLLSQAIFDFHMGAFTALWPLFLSSPRTQISDGGSETHAGGGLGMPIMGVGVAASILGAIGMVIQIFVYPRIHDLMGTVKSYRYFSLLFPIAYFAFPFIRAIRIETGIWIAIIFILFIHVTGRVFVIPATLMVLNNSAPHPMLLGKVHGIGQTTSAAFRTLGPFFAGYLYEFGLRVDSVIIPWWIIAGLGIMGSAAAQFVRDGAVPVAVVVDHEE</sequence>
<evidence type="ECO:0000256" key="1">
    <source>
        <dbReference type="ARBA" id="ARBA00004141"/>
    </source>
</evidence>
<evidence type="ECO:0000256" key="6">
    <source>
        <dbReference type="SAM" id="MobiDB-lite"/>
    </source>
</evidence>
<dbReference type="InterPro" id="IPR036259">
    <property type="entry name" value="MFS_trans_sf"/>
</dbReference>
<proteinExistence type="predicted"/>
<evidence type="ECO:0000256" key="4">
    <source>
        <dbReference type="ARBA" id="ARBA00022989"/>
    </source>
</evidence>
<feature type="transmembrane region" description="Helical" evidence="7">
    <location>
        <begin position="410"/>
        <end position="436"/>
    </location>
</feature>
<evidence type="ECO:0000259" key="8">
    <source>
        <dbReference type="PROSITE" id="PS50850"/>
    </source>
</evidence>
<feature type="transmembrane region" description="Helical" evidence="7">
    <location>
        <begin position="295"/>
        <end position="325"/>
    </location>
</feature>
<dbReference type="InterPro" id="IPR011701">
    <property type="entry name" value="MFS"/>
</dbReference>
<evidence type="ECO:0000256" key="3">
    <source>
        <dbReference type="ARBA" id="ARBA00022692"/>
    </source>
</evidence>
<evidence type="ECO:0000313" key="10">
    <source>
        <dbReference type="Proteomes" id="UP001201262"/>
    </source>
</evidence>
<keyword evidence="2" id="KW-0813">Transport</keyword>
<feature type="transmembrane region" description="Helical" evidence="7">
    <location>
        <begin position="345"/>
        <end position="371"/>
    </location>
</feature>
<dbReference type="GO" id="GO:0022857">
    <property type="term" value="F:transmembrane transporter activity"/>
    <property type="evidence" value="ECO:0007669"/>
    <property type="project" value="InterPro"/>
</dbReference>
<keyword evidence="4 7" id="KW-1133">Transmembrane helix</keyword>
<dbReference type="EMBL" id="JAJTJA010000013">
    <property type="protein sequence ID" value="KAH8690793.1"/>
    <property type="molecule type" value="Genomic_DNA"/>
</dbReference>
<feature type="transmembrane region" description="Helical" evidence="7">
    <location>
        <begin position="189"/>
        <end position="212"/>
    </location>
</feature>
<evidence type="ECO:0000256" key="7">
    <source>
        <dbReference type="SAM" id="Phobius"/>
    </source>
</evidence>
<feature type="transmembrane region" description="Helical" evidence="7">
    <location>
        <begin position="88"/>
        <end position="107"/>
    </location>
</feature>
<organism evidence="9 10">
    <name type="scientific">Talaromyces proteolyticus</name>
    <dbReference type="NCBI Taxonomy" id="1131652"/>
    <lineage>
        <taxon>Eukaryota</taxon>
        <taxon>Fungi</taxon>
        <taxon>Dikarya</taxon>
        <taxon>Ascomycota</taxon>
        <taxon>Pezizomycotina</taxon>
        <taxon>Eurotiomycetes</taxon>
        <taxon>Eurotiomycetidae</taxon>
        <taxon>Eurotiales</taxon>
        <taxon>Trichocomaceae</taxon>
        <taxon>Talaromyces</taxon>
        <taxon>Talaromyces sect. Bacilispori</taxon>
    </lineage>
</organism>
<dbReference type="AlphaFoldDB" id="A0AAD4KKY7"/>
<dbReference type="Pfam" id="PF07690">
    <property type="entry name" value="MFS_1"/>
    <property type="match status" value="1"/>
</dbReference>
<feature type="transmembrane region" description="Helical" evidence="7">
    <location>
        <begin position="383"/>
        <end position="404"/>
    </location>
</feature>
<dbReference type="PANTHER" id="PTHR23504:SF16">
    <property type="entry name" value="TRANSPORTER, PUTATIVE (AFU_ORTHOLOGUE AFUA_1G13970)-RELATED"/>
    <property type="match status" value="1"/>
</dbReference>
<feature type="domain" description="Major facilitator superfamily (MFS) profile" evidence="8">
    <location>
        <begin position="14"/>
        <end position="507"/>
    </location>
</feature>
<feature type="transmembrane region" description="Helical" evidence="7">
    <location>
        <begin position="113"/>
        <end position="133"/>
    </location>
</feature>
<dbReference type="GeneID" id="70247622"/>
<accession>A0AAD4KKY7</accession>
<name>A0AAD4KKY7_9EURO</name>
<evidence type="ECO:0000313" key="9">
    <source>
        <dbReference type="EMBL" id="KAH8690793.1"/>
    </source>
</evidence>
<gene>
    <name evidence="9" type="ORF">BGW36DRAFT_389331</name>
</gene>
<feature type="region of interest" description="Disordered" evidence="6">
    <location>
        <begin position="269"/>
        <end position="288"/>
    </location>
</feature>
<comment type="caution">
    <text evidence="9">The sequence shown here is derived from an EMBL/GenBank/DDBJ whole genome shotgun (WGS) entry which is preliminary data.</text>
</comment>
<comment type="subcellular location">
    <subcellularLocation>
        <location evidence="1">Membrane</location>
        <topology evidence="1">Multi-pass membrane protein</topology>
    </subcellularLocation>
</comment>
<evidence type="ECO:0000256" key="2">
    <source>
        <dbReference type="ARBA" id="ARBA00022448"/>
    </source>
</evidence>
<dbReference type="RefSeq" id="XP_046066989.1">
    <property type="nucleotide sequence ID" value="XM_046217335.1"/>
</dbReference>
<dbReference type="InterPro" id="IPR020846">
    <property type="entry name" value="MFS_dom"/>
</dbReference>
<protein>
    <submittedName>
        <fullName evidence="9">Major facilitator superfamily domain-containing protein</fullName>
    </submittedName>
</protein>
<reference evidence="9" key="1">
    <citation type="submission" date="2021-12" db="EMBL/GenBank/DDBJ databases">
        <title>Convergent genome expansion in fungi linked to evolution of root-endophyte symbiosis.</title>
        <authorList>
            <consortium name="DOE Joint Genome Institute"/>
            <person name="Ke Y.-H."/>
            <person name="Bonito G."/>
            <person name="Liao H.-L."/>
            <person name="Looney B."/>
            <person name="Rojas-Flechas A."/>
            <person name="Nash J."/>
            <person name="Hameed K."/>
            <person name="Schadt C."/>
            <person name="Martin F."/>
            <person name="Crous P.W."/>
            <person name="Miettinen O."/>
            <person name="Magnuson J.K."/>
            <person name="Labbe J."/>
            <person name="Jacobson D."/>
            <person name="Doktycz M.J."/>
            <person name="Veneault-Fourrey C."/>
            <person name="Kuo A."/>
            <person name="Mondo S."/>
            <person name="Calhoun S."/>
            <person name="Riley R."/>
            <person name="Ohm R."/>
            <person name="LaButti K."/>
            <person name="Andreopoulos B."/>
            <person name="Pangilinan J."/>
            <person name="Nolan M."/>
            <person name="Tritt A."/>
            <person name="Clum A."/>
            <person name="Lipzen A."/>
            <person name="Daum C."/>
            <person name="Barry K."/>
            <person name="Grigoriev I.V."/>
            <person name="Vilgalys R."/>
        </authorList>
    </citation>
    <scope>NUCLEOTIDE SEQUENCE</scope>
    <source>
        <strain evidence="9">PMI_201</strain>
    </source>
</reference>
<dbReference type="GO" id="GO:0016020">
    <property type="term" value="C:membrane"/>
    <property type="evidence" value="ECO:0007669"/>
    <property type="project" value="UniProtKB-SubCell"/>
</dbReference>
<dbReference type="PANTHER" id="PTHR23504">
    <property type="entry name" value="MAJOR FACILITATOR SUPERFAMILY DOMAIN-CONTAINING PROTEIN 10"/>
    <property type="match status" value="1"/>
</dbReference>
<feature type="transmembrane region" description="Helical" evidence="7">
    <location>
        <begin position="56"/>
        <end position="76"/>
    </location>
</feature>
<keyword evidence="10" id="KW-1185">Reference proteome</keyword>
<dbReference type="Proteomes" id="UP001201262">
    <property type="component" value="Unassembled WGS sequence"/>
</dbReference>
<dbReference type="PROSITE" id="PS50850">
    <property type="entry name" value="MFS"/>
    <property type="match status" value="1"/>
</dbReference>
<keyword evidence="3 7" id="KW-0812">Transmembrane</keyword>
<keyword evidence="5 7" id="KW-0472">Membrane</keyword>
<dbReference type="Gene3D" id="1.20.1250.20">
    <property type="entry name" value="MFS general substrate transporter like domains"/>
    <property type="match status" value="1"/>
</dbReference>